<dbReference type="EMBL" id="PXYX01000028">
    <property type="protein sequence ID" value="PSR25582.1"/>
    <property type="molecule type" value="Genomic_DNA"/>
</dbReference>
<reference evidence="2 3" key="1">
    <citation type="journal article" date="2014" name="BMC Genomics">
        <title>Comparison of environmental and isolate Sulfobacillus genomes reveals diverse carbon, sulfur, nitrogen, and hydrogen metabolisms.</title>
        <authorList>
            <person name="Justice N.B."/>
            <person name="Norman A."/>
            <person name="Brown C.T."/>
            <person name="Singh A."/>
            <person name="Thomas B.C."/>
            <person name="Banfield J.F."/>
        </authorList>
    </citation>
    <scope>NUCLEOTIDE SEQUENCE [LARGE SCALE GENOMIC DNA]</scope>
    <source>
        <strain evidence="2">AMDSBA5</strain>
    </source>
</reference>
<dbReference type="GO" id="GO:0004803">
    <property type="term" value="F:transposase activity"/>
    <property type="evidence" value="ECO:0007669"/>
    <property type="project" value="InterPro"/>
</dbReference>
<dbReference type="Pfam" id="PF01609">
    <property type="entry name" value="DDE_Tnp_1"/>
    <property type="match status" value="1"/>
</dbReference>
<sequence length="261" mass="29268">MISYQQPLLFSFEEWFKDTEWDDRLQAIRDPVPVGPALSALLRPARKARLSSHDPSEHIPTTKALRERLRRDPVLRWVGYRGPSDIPSAVTFSRLFDPRSQCTSLQAVHAQQVETGRERRIVSTVAAGSLFPLAALTTTATRHDVNMARPLVPITTDRNMGQQVAIFDAGYDQAMLYQDLHEQELIPIIPLNHHGVEAPESRDALGRPTCSVGYPLTLAGYDATTETQKFRCPHATGRVSQGHGLVCVLQLRLCTENRHCR</sequence>
<evidence type="ECO:0000313" key="3">
    <source>
        <dbReference type="Proteomes" id="UP000242705"/>
    </source>
</evidence>
<dbReference type="Proteomes" id="UP000242705">
    <property type="component" value="Unassembled WGS sequence"/>
</dbReference>
<name>A0A2T2WTQ1_SULTH</name>
<protein>
    <recommendedName>
        <fullName evidence="1">Transposase IS4-like domain-containing protein</fullName>
    </recommendedName>
</protein>
<dbReference type="GO" id="GO:0006313">
    <property type="term" value="P:DNA transposition"/>
    <property type="evidence" value="ECO:0007669"/>
    <property type="project" value="InterPro"/>
</dbReference>
<evidence type="ECO:0000259" key="1">
    <source>
        <dbReference type="Pfam" id="PF01609"/>
    </source>
</evidence>
<accession>A0A2T2WTQ1</accession>
<organism evidence="2 3">
    <name type="scientific">Sulfobacillus thermosulfidooxidans</name>
    <dbReference type="NCBI Taxonomy" id="28034"/>
    <lineage>
        <taxon>Bacteria</taxon>
        <taxon>Bacillati</taxon>
        <taxon>Bacillota</taxon>
        <taxon>Clostridia</taxon>
        <taxon>Eubacteriales</taxon>
        <taxon>Clostridiales Family XVII. Incertae Sedis</taxon>
        <taxon>Sulfobacillus</taxon>
    </lineage>
</organism>
<proteinExistence type="predicted"/>
<comment type="caution">
    <text evidence="2">The sequence shown here is derived from an EMBL/GenBank/DDBJ whole genome shotgun (WGS) entry which is preliminary data.</text>
</comment>
<dbReference type="AlphaFoldDB" id="A0A2T2WTQ1"/>
<dbReference type="GO" id="GO:0003677">
    <property type="term" value="F:DNA binding"/>
    <property type="evidence" value="ECO:0007669"/>
    <property type="project" value="InterPro"/>
</dbReference>
<dbReference type="InterPro" id="IPR002559">
    <property type="entry name" value="Transposase_11"/>
</dbReference>
<gene>
    <name evidence="2" type="ORF">C7B47_11885</name>
</gene>
<evidence type="ECO:0000313" key="2">
    <source>
        <dbReference type="EMBL" id="PSR25582.1"/>
    </source>
</evidence>
<feature type="domain" description="Transposase IS4-like" evidence="1">
    <location>
        <begin position="120"/>
        <end position="191"/>
    </location>
</feature>